<feature type="coiled-coil region" evidence="1">
    <location>
        <begin position="133"/>
        <end position="188"/>
    </location>
</feature>
<proteinExistence type="predicted"/>
<dbReference type="EMBL" id="BKCJ010006527">
    <property type="protein sequence ID" value="GEU72612.1"/>
    <property type="molecule type" value="Genomic_DNA"/>
</dbReference>
<gene>
    <name evidence="2" type="ORF">Tci_044590</name>
</gene>
<sequence>MLLAAFLAAMVVIISAFWYRKTKAMMIRFRNRICTTQLPVSLPSSHIYTVVAAIAVKLQHKRDRAIVTCAQMAASAYESRICFLKNSIGNCFQQAVDEFDRGVKTMNKGHARSVKLYVPESAAINSVGSSVQEKEVDNDSKELKDKIKALNEELVIERQTRGATEATLEHLRAKYTEADAKSQELKAKLAEDFRTILKSCAVPWSPKRMLLRHATVTARKRAEEPNAAAAFMANLSSSSSQVNEVHSDDNHIFDNVNHQLAQEMHQEEHLGFDDEYDFLTNTIPYKKLSLISDAKNVSTEASAATSDQIAMIAILNNLTSQVIGHAKTNQ</sequence>
<reference evidence="2" key="1">
    <citation type="journal article" date="2019" name="Sci. Rep.">
        <title>Draft genome of Tanacetum cinerariifolium, the natural source of mosquito coil.</title>
        <authorList>
            <person name="Yamashiro T."/>
            <person name="Shiraishi A."/>
            <person name="Satake H."/>
            <person name="Nakayama K."/>
        </authorList>
    </citation>
    <scope>NUCLEOTIDE SEQUENCE</scope>
</reference>
<keyword evidence="1" id="KW-0175">Coiled coil</keyword>
<protein>
    <submittedName>
        <fullName evidence="2">Uncharacterized protein</fullName>
    </submittedName>
</protein>
<accession>A0A6L2MIK7</accession>
<evidence type="ECO:0000313" key="2">
    <source>
        <dbReference type="EMBL" id="GEU72612.1"/>
    </source>
</evidence>
<comment type="caution">
    <text evidence="2">The sequence shown here is derived from an EMBL/GenBank/DDBJ whole genome shotgun (WGS) entry which is preliminary data.</text>
</comment>
<name>A0A6L2MIK7_TANCI</name>
<organism evidence="2">
    <name type="scientific">Tanacetum cinerariifolium</name>
    <name type="common">Dalmatian daisy</name>
    <name type="synonym">Chrysanthemum cinerariifolium</name>
    <dbReference type="NCBI Taxonomy" id="118510"/>
    <lineage>
        <taxon>Eukaryota</taxon>
        <taxon>Viridiplantae</taxon>
        <taxon>Streptophyta</taxon>
        <taxon>Embryophyta</taxon>
        <taxon>Tracheophyta</taxon>
        <taxon>Spermatophyta</taxon>
        <taxon>Magnoliopsida</taxon>
        <taxon>eudicotyledons</taxon>
        <taxon>Gunneridae</taxon>
        <taxon>Pentapetalae</taxon>
        <taxon>asterids</taxon>
        <taxon>campanulids</taxon>
        <taxon>Asterales</taxon>
        <taxon>Asteraceae</taxon>
        <taxon>Asteroideae</taxon>
        <taxon>Anthemideae</taxon>
        <taxon>Anthemidinae</taxon>
        <taxon>Tanacetum</taxon>
    </lineage>
</organism>
<evidence type="ECO:0000256" key="1">
    <source>
        <dbReference type="SAM" id="Coils"/>
    </source>
</evidence>
<dbReference type="AlphaFoldDB" id="A0A6L2MIK7"/>